<proteinExistence type="predicted"/>
<keyword evidence="6" id="KW-1185">Reference proteome</keyword>
<evidence type="ECO:0000313" key="6">
    <source>
        <dbReference type="Proteomes" id="UP000245998"/>
    </source>
</evidence>
<dbReference type="Proteomes" id="UP000245998">
    <property type="component" value="Unassembled WGS sequence"/>
</dbReference>
<dbReference type="PANTHER" id="PTHR43479:SF11">
    <property type="entry name" value="ACREF_ENVCD OPERON REPRESSOR-RELATED"/>
    <property type="match status" value="1"/>
</dbReference>
<accession>A0A2U1K426</accession>
<dbReference type="InterPro" id="IPR009057">
    <property type="entry name" value="Homeodomain-like_sf"/>
</dbReference>
<dbReference type="AlphaFoldDB" id="A0A2U1K426"/>
<dbReference type="Pfam" id="PF00440">
    <property type="entry name" value="TetR_N"/>
    <property type="match status" value="1"/>
</dbReference>
<dbReference type="PROSITE" id="PS50977">
    <property type="entry name" value="HTH_TETR_2"/>
    <property type="match status" value="1"/>
</dbReference>
<evidence type="ECO:0000256" key="3">
    <source>
        <dbReference type="PROSITE-ProRule" id="PRU00335"/>
    </source>
</evidence>
<dbReference type="GO" id="GO:0003677">
    <property type="term" value="F:DNA binding"/>
    <property type="evidence" value="ECO:0007669"/>
    <property type="project" value="UniProtKB-UniRule"/>
</dbReference>
<protein>
    <submittedName>
        <fullName evidence="5">TetR family transcriptional regulator</fullName>
    </submittedName>
</protein>
<gene>
    <name evidence="5" type="ORF">DCC39_06935</name>
</gene>
<dbReference type="InterPro" id="IPR001647">
    <property type="entry name" value="HTH_TetR"/>
</dbReference>
<dbReference type="InterPro" id="IPR050624">
    <property type="entry name" value="HTH-type_Tx_Regulator"/>
</dbReference>
<keyword evidence="1" id="KW-0678">Repressor</keyword>
<comment type="caution">
    <text evidence="5">The sequence shown here is derived from an EMBL/GenBank/DDBJ whole genome shotgun (WGS) entry which is preliminary data.</text>
</comment>
<name>A0A2U1K426_9BACI</name>
<reference evidence="5 6" key="1">
    <citation type="submission" date="2018-04" db="EMBL/GenBank/DDBJ databases">
        <title>Camelliibacillus theae gen. nov., sp. nov., isolated from Pu'er tea.</title>
        <authorList>
            <person name="Niu L."/>
        </authorList>
    </citation>
    <scope>NUCLEOTIDE SEQUENCE [LARGE SCALE GENOMIC DNA]</scope>
    <source>
        <strain evidence="5 6">T8</strain>
    </source>
</reference>
<evidence type="ECO:0000259" key="4">
    <source>
        <dbReference type="PROSITE" id="PS50977"/>
    </source>
</evidence>
<dbReference type="RefSeq" id="WP_116554168.1">
    <property type="nucleotide sequence ID" value="NZ_QCZG01000011.1"/>
</dbReference>
<keyword evidence="2 3" id="KW-0238">DNA-binding</keyword>
<evidence type="ECO:0000256" key="1">
    <source>
        <dbReference type="ARBA" id="ARBA00022491"/>
    </source>
</evidence>
<dbReference type="EMBL" id="QCZG01000011">
    <property type="protein sequence ID" value="PWA12162.1"/>
    <property type="molecule type" value="Genomic_DNA"/>
</dbReference>
<dbReference type="OrthoDB" id="9814200at2"/>
<feature type="DNA-binding region" description="H-T-H motif" evidence="3">
    <location>
        <begin position="26"/>
        <end position="45"/>
    </location>
</feature>
<dbReference type="SUPFAM" id="SSF46689">
    <property type="entry name" value="Homeodomain-like"/>
    <property type="match status" value="1"/>
</dbReference>
<evidence type="ECO:0000256" key="2">
    <source>
        <dbReference type="ARBA" id="ARBA00023125"/>
    </source>
</evidence>
<dbReference type="PROSITE" id="PS01081">
    <property type="entry name" value="HTH_TETR_1"/>
    <property type="match status" value="1"/>
</dbReference>
<feature type="domain" description="HTH tetR-type" evidence="4">
    <location>
        <begin position="3"/>
        <end position="63"/>
    </location>
</feature>
<sequence>MVSEKKINLINSAVHLFEKQGYMQTSVQDIVEHANVTKGSFYYYFDSKEDLLYLIHDEFIEYELKKVTEITELPNLSCTEKLKRMIEATWKSIALYKEKVTIYLLERRFITAEKNKLIKQKRDKFEDCFVNILKEGIKSGEFDPTINPKLIAFSILGMSGWGIHWYRQDGELSIEEIAKIHQNMILKGISI</sequence>
<dbReference type="Gene3D" id="1.10.357.10">
    <property type="entry name" value="Tetracycline Repressor, domain 2"/>
    <property type="match status" value="1"/>
</dbReference>
<dbReference type="Gene3D" id="1.10.10.60">
    <property type="entry name" value="Homeodomain-like"/>
    <property type="match status" value="1"/>
</dbReference>
<dbReference type="Pfam" id="PF17932">
    <property type="entry name" value="TetR_C_24"/>
    <property type="match status" value="1"/>
</dbReference>
<dbReference type="InterPro" id="IPR023772">
    <property type="entry name" value="DNA-bd_HTH_TetR-type_CS"/>
</dbReference>
<organism evidence="5 6">
    <name type="scientific">Pueribacillus theae</name>
    <dbReference type="NCBI Taxonomy" id="2171751"/>
    <lineage>
        <taxon>Bacteria</taxon>
        <taxon>Bacillati</taxon>
        <taxon>Bacillota</taxon>
        <taxon>Bacilli</taxon>
        <taxon>Bacillales</taxon>
        <taxon>Bacillaceae</taxon>
        <taxon>Pueribacillus</taxon>
    </lineage>
</organism>
<dbReference type="InterPro" id="IPR041490">
    <property type="entry name" value="KstR2_TetR_C"/>
</dbReference>
<dbReference type="InterPro" id="IPR036271">
    <property type="entry name" value="Tet_transcr_reg_TetR-rel_C_sf"/>
</dbReference>
<dbReference type="SUPFAM" id="SSF48498">
    <property type="entry name" value="Tetracyclin repressor-like, C-terminal domain"/>
    <property type="match status" value="1"/>
</dbReference>
<dbReference type="PRINTS" id="PR00455">
    <property type="entry name" value="HTHTETR"/>
</dbReference>
<evidence type="ECO:0000313" key="5">
    <source>
        <dbReference type="EMBL" id="PWA12162.1"/>
    </source>
</evidence>
<dbReference type="PANTHER" id="PTHR43479">
    <property type="entry name" value="ACREF/ENVCD OPERON REPRESSOR-RELATED"/>
    <property type="match status" value="1"/>
</dbReference>